<dbReference type="GO" id="GO:0006355">
    <property type="term" value="P:regulation of DNA-templated transcription"/>
    <property type="evidence" value="ECO:0007669"/>
    <property type="project" value="InterPro"/>
</dbReference>
<reference evidence="3" key="1">
    <citation type="submission" date="2023-03" db="EMBL/GenBank/DDBJ databases">
        <title>Massive genome expansion in bonnet fungi (Mycena s.s.) driven by repeated elements and novel gene families across ecological guilds.</title>
        <authorList>
            <consortium name="Lawrence Berkeley National Laboratory"/>
            <person name="Harder C.B."/>
            <person name="Miyauchi S."/>
            <person name="Viragh M."/>
            <person name="Kuo A."/>
            <person name="Thoen E."/>
            <person name="Andreopoulos B."/>
            <person name="Lu D."/>
            <person name="Skrede I."/>
            <person name="Drula E."/>
            <person name="Henrissat B."/>
            <person name="Morin E."/>
            <person name="Kohler A."/>
            <person name="Barry K."/>
            <person name="LaButti K."/>
            <person name="Morin E."/>
            <person name="Salamov A."/>
            <person name="Lipzen A."/>
            <person name="Mereny Z."/>
            <person name="Hegedus B."/>
            <person name="Baldrian P."/>
            <person name="Stursova M."/>
            <person name="Weitz H."/>
            <person name="Taylor A."/>
            <person name="Grigoriev I.V."/>
            <person name="Nagy L.G."/>
            <person name="Martin F."/>
            <person name="Kauserud H."/>
        </authorList>
    </citation>
    <scope>NUCLEOTIDE SEQUENCE</scope>
    <source>
        <strain evidence="3">9144</strain>
    </source>
</reference>
<keyword evidence="1" id="KW-0863">Zinc-finger</keyword>
<dbReference type="InterPro" id="IPR000679">
    <property type="entry name" value="Znf_GATA"/>
</dbReference>
<feature type="domain" description="GATA-type" evidence="2">
    <location>
        <begin position="40"/>
        <end position="81"/>
    </location>
</feature>
<evidence type="ECO:0000259" key="2">
    <source>
        <dbReference type="PROSITE" id="PS50114"/>
    </source>
</evidence>
<proteinExistence type="predicted"/>
<accession>A0AAD6V806</accession>
<evidence type="ECO:0000313" key="4">
    <source>
        <dbReference type="Proteomes" id="UP001219525"/>
    </source>
</evidence>
<organism evidence="3 4">
    <name type="scientific">Mycena pura</name>
    <dbReference type="NCBI Taxonomy" id="153505"/>
    <lineage>
        <taxon>Eukaryota</taxon>
        <taxon>Fungi</taxon>
        <taxon>Dikarya</taxon>
        <taxon>Basidiomycota</taxon>
        <taxon>Agaricomycotina</taxon>
        <taxon>Agaricomycetes</taxon>
        <taxon>Agaricomycetidae</taxon>
        <taxon>Agaricales</taxon>
        <taxon>Marasmiineae</taxon>
        <taxon>Mycenaceae</taxon>
        <taxon>Mycena</taxon>
    </lineage>
</organism>
<sequence length="218" mass="24564">MFQKIVRLGLTCHQGTQNRSASEAVHLGVWQPYRKQPCIATDAWQKGSEGNVRAELCGLLHELCGYFKEHFLPRIEAIARRHMPEQYAMKDIVHKRILQAKYIKKYPNYDFGGVVSMIAIKFGSSEKLHVDWFDSQHLWTFLLVSGDFQGADFQIPQCGGGVRFIPTMVLAAKTRVVLHCNTPHVGDRLGITCFLHGPLLYGALKSATTLCEPEPLPN</sequence>
<dbReference type="Gene3D" id="3.60.130.30">
    <property type="match status" value="1"/>
</dbReference>
<gene>
    <name evidence="3" type="ORF">GGX14DRAFT_367920</name>
</gene>
<comment type="caution">
    <text evidence="3">The sequence shown here is derived from an EMBL/GenBank/DDBJ whole genome shotgun (WGS) entry which is preliminary data.</text>
</comment>
<evidence type="ECO:0000313" key="3">
    <source>
        <dbReference type="EMBL" id="KAJ7205547.1"/>
    </source>
</evidence>
<dbReference type="AlphaFoldDB" id="A0AAD6V806"/>
<keyword evidence="1" id="KW-0479">Metal-binding</keyword>
<keyword evidence="4" id="KW-1185">Reference proteome</keyword>
<dbReference type="Proteomes" id="UP001219525">
    <property type="component" value="Unassembled WGS sequence"/>
</dbReference>
<evidence type="ECO:0000256" key="1">
    <source>
        <dbReference type="PROSITE-ProRule" id="PRU00094"/>
    </source>
</evidence>
<dbReference type="GO" id="GO:0043565">
    <property type="term" value="F:sequence-specific DNA binding"/>
    <property type="evidence" value="ECO:0007669"/>
    <property type="project" value="InterPro"/>
</dbReference>
<name>A0AAD6V806_9AGAR</name>
<dbReference type="GO" id="GO:0008270">
    <property type="term" value="F:zinc ion binding"/>
    <property type="evidence" value="ECO:0007669"/>
    <property type="project" value="UniProtKB-KW"/>
</dbReference>
<protein>
    <recommendedName>
        <fullName evidence="2">GATA-type domain-containing protein</fullName>
    </recommendedName>
</protein>
<keyword evidence="1" id="KW-0862">Zinc</keyword>
<dbReference type="EMBL" id="JARJCW010000043">
    <property type="protein sequence ID" value="KAJ7205547.1"/>
    <property type="molecule type" value="Genomic_DNA"/>
</dbReference>
<dbReference type="PROSITE" id="PS50114">
    <property type="entry name" value="GATA_ZN_FINGER_2"/>
    <property type="match status" value="1"/>
</dbReference>